<dbReference type="GO" id="GO:0000118">
    <property type="term" value="C:histone deacetylase complex"/>
    <property type="evidence" value="ECO:0007669"/>
    <property type="project" value="TreeGrafter"/>
</dbReference>
<dbReference type="InterPro" id="IPR017937">
    <property type="entry name" value="Thioredoxin_CS"/>
</dbReference>
<evidence type="ECO:0000256" key="5">
    <source>
        <dbReference type="ARBA" id="ARBA00022982"/>
    </source>
</evidence>
<dbReference type="OrthoDB" id="2121326at2759"/>
<dbReference type="CDD" id="cd02947">
    <property type="entry name" value="TRX_family"/>
    <property type="match status" value="1"/>
</dbReference>
<evidence type="ECO:0000256" key="9">
    <source>
        <dbReference type="ARBA" id="ARBA00076793"/>
    </source>
</evidence>
<feature type="domain" description="Thioredoxin" evidence="11">
    <location>
        <begin position="341"/>
        <end position="467"/>
    </location>
</feature>
<dbReference type="Gene3D" id="6.10.250.3420">
    <property type="match status" value="1"/>
</dbReference>
<dbReference type="FunFam" id="6.10.250.3420:FF:000001">
    <property type="entry name" value="Hsc70-interacting protein-like protein"/>
    <property type="match status" value="1"/>
</dbReference>
<dbReference type="SUPFAM" id="SSF48452">
    <property type="entry name" value="TPR-like"/>
    <property type="match status" value="1"/>
</dbReference>
<dbReference type="GeneID" id="113742483"/>
<dbReference type="InterPro" id="IPR034649">
    <property type="entry name" value="Hip_N"/>
</dbReference>
<keyword evidence="7" id="KW-0676">Redox-active center</keyword>
<evidence type="ECO:0000256" key="2">
    <source>
        <dbReference type="ARBA" id="ARBA00022448"/>
    </source>
</evidence>
<dbReference type="GO" id="GO:0046983">
    <property type="term" value="F:protein dimerization activity"/>
    <property type="evidence" value="ECO:0007669"/>
    <property type="project" value="InterPro"/>
</dbReference>
<dbReference type="RefSeq" id="XP_027126117.1">
    <property type="nucleotide sequence ID" value="XM_027270316.2"/>
</dbReference>
<keyword evidence="4" id="KW-0802">TPR repeat</keyword>
<feature type="compositionally biased region" description="Basic and acidic residues" evidence="10">
    <location>
        <begin position="334"/>
        <end position="349"/>
    </location>
</feature>
<evidence type="ECO:0000256" key="3">
    <source>
        <dbReference type="ARBA" id="ARBA00022737"/>
    </source>
</evidence>
<dbReference type="AlphaFoldDB" id="A0A6P6XJ85"/>
<evidence type="ECO:0000256" key="8">
    <source>
        <dbReference type="ARBA" id="ARBA00074081"/>
    </source>
</evidence>
<gene>
    <name evidence="13" type="primary">LOC113742483</name>
</gene>
<evidence type="ECO:0000256" key="7">
    <source>
        <dbReference type="ARBA" id="ARBA00023284"/>
    </source>
</evidence>
<evidence type="ECO:0000256" key="10">
    <source>
        <dbReference type="SAM" id="MobiDB-lite"/>
    </source>
</evidence>
<feature type="compositionally biased region" description="Basic and acidic residues" evidence="10">
    <location>
        <begin position="96"/>
        <end position="114"/>
    </location>
</feature>
<dbReference type="PROSITE" id="PS51352">
    <property type="entry name" value="THIOREDOXIN_2"/>
    <property type="match status" value="1"/>
</dbReference>
<dbReference type="InterPro" id="IPR019734">
    <property type="entry name" value="TPR_rpt"/>
</dbReference>
<dbReference type="SMART" id="SM00028">
    <property type="entry name" value="TPR"/>
    <property type="match status" value="3"/>
</dbReference>
<feature type="region of interest" description="Disordered" evidence="10">
    <location>
        <begin position="89"/>
        <end position="129"/>
    </location>
</feature>
<dbReference type="PROSITE" id="PS00194">
    <property type="entry name" value="THIOREDOXIN_1"/>
    <property type="match status" value="1"/>
</dbReference>
<keyword evidence="12" id="KW-1185">Reference proteome</keyword>
<evidence type="ECO:0000313" key="13">
    <source>
        <dbReference type="RefSeq" id="XP_027126117.1"/>
    </source>
</evidence>
<feature type="region of interest" description="Disordered" evidence="10">
    <location>
        <begin position="292"/>
        <end position="352"/>
    </location>
</feature>
<reference evidence="12" key="1">
    <citation type="journal article" date="2025" name="Foods">
        <title>Unveiling the Microbial Signatures of Arabica Coffee Cherries: Insights into Ripeness Specific Diversity, Functional Traits, and Implications for Quality and Safety.</title>
        <authorList>
            <consortium name="RefSeq"/>
            <person name="Tenea G.N."/>
            <person name="Cifuentes V."/>
            <person name="Reyes P."/>
            <person name="Cevallos-Vallejos M."/>
        </authorList>
    </citation>
    <scope>NUCLEOTIDE SEQUENCE [LARGE SCALE GENOMIC DNA]</scope>
</reference>
<evidence type="ECO:0000256" key="4">
    <source>
        <dbReference type="ARBA" id="ARBA00022803"/>
    </source>
</evidence>
<comment type="similarity">
    <text evidence="1">Belongs to the thioredoxin family.</text>
</comment>
<accession>A0A6P6XJ85</accession>
<dbReference type="Pfam" id="PF18253">
    <property type="entry name" value="HipN"/>
    <property type="match status" value="1"/>
</dbReference>
<evidence type="ECO:0000256" key="6">
    <source>
        <dbReference type="ARBA" id="ARBA00023157"/>
    </source>
</evidence>
<dbReference type="FunFam" id="1.25.40.10:FF:000112">
    <property type="entry name" value="FAM10 family protein"/>
    <property type="match status" value="1"/>
</dbReference>
<sequence>MEGRLQAENARFFEDYKQKIILMDYGRLQAEIAHFFEDELDRNKKNEWKQLKTSPELKLFIEQCKANPSILHNPALAFFKNYLQSLGARVSPPAKSETDREDILDSGEHCDSKKHSSSAENSDEDIVESDVELDDADVVQPDNDPSQKMGDPSIEVTEESRDAAQEYKSNAIDAIAKGKLNEAIDHLTEAILLNPISAILYATRASVFAKLKKPNAAIHDANAALQINPDSAKGYKERGIARAVLGLWEEAASDLRMASKLDYDEEINIELKKVEPNAQKIEEHRRKYDRLRKERELRKMQRQRRRRRAEAQPSSEKGKKVEEPSETETLSSNEKGKKVEQPPETKTLDPEAASVLKDGQVIGIHSPKELEGMLNAAARTSRLAILYFTATWCGPCRYIAPIYASWASQHPKVVFLKADIDEAVDVAISWKISSVPTFYFIKDGKQVDMVVGGDKSSLERKIVQYAG</sequence>
<reference evidence="13" key="2">
    <citation type="submission" date="2025-08" db="UniProtKB">
        <authorList>
            <consortium name="RefSeq"/>
        </authorList>
    </citation>
    <scope>IDENTIFICATION</scope>
    <source>
        <tissue evidence="13">Leaves</tissue>
    </source>
</reference>
<keyword evidence="2" id="KW-0813">Transport</keyword>
<dbReference type="CDD" id="cd14438">
    <property type="entry name" value="Hip_N"/>
    <property type="match status" value="1"/>
</dbReference>
<dbReference type="SUPFAM" id="SSF52833">
    <property type="entry name" value="Thioredoxin-like"/>
    <property type="match status" value="1"/>
</dbReference>
<dbReference type="InterPro" id="IPR013766">
    <property type="entry name" value="Thioredoxin_domain"/>
</dbReference>
<dbReference type="PANTHER" id="PTHR45883:SF7">
    <property type="entry name" value="TPR REPEAT-CONTAINING THIOREDOXIN TDX"/>
    <property type="match status" value="1"/>
</dbReference>
<dbReference type="InterPro" id="IPR036249">
    <property type="entry name" value="Thioredoxin-like_sf"/>
</dbReference>
<dbReference type="Gene3D" id="3.40.30.10">
    <property type="entry name" value="Glutaredoxin"/>
    <property type="match status" value="1"/>
</dbReference>
<dbReference type="GO" id="GO:0016667">
    <property type="term" value="F:oxidoreductase activity, acting on a sulfur group of donors"/>
    <property type="evidence" value="ECO:0007669"/>
    <property type="project" value="UniProtKB-ARBA"/>
</dbReference>
<dbReference type="Proteomes" id="UP001652660">
    <property type="component" value="Chromosome 4e"/>
</dbReference>
<dbReference type="PANTHER" id="PTHR45883">
    <property type="entry name" value="HSC70-INTERACTING PROTEIN"/>
    <property type="match status" value="1"/>
</dbReference>
<organism evidence="12 13">
    <name type="scientific">Coffea arabica</name>
    <name type="common">Arabian coffee</name>
    <dbReference type="NCBI Taxonomy" id="13443"/>
    <lineage>
        <taxon>Eukaryota</taxon>
        <taxon>Viridiplantae</taxon>
        <taxon>Streptophyta</taxon>
        <taxon>Embryophyta</taxon>
        <taxon>Tracheophyta</taxon>
        <taxon>Spermatophyta</taxon>
        <taxon>Magnoliopsida</taxon>
        <taxon>eudicotyledons</taxon>
        <taxon>Gunneridae</taxon>
        <taxon>Pentapetalae</taxon>
        <taxon>asterids</taxon>
        <taxon>lamiids</taxon>
        <taxon>Gentianales</taxon>
        <taxon>Rubiaceae</taxon>
        <taxon>Ixoroideae</taxon>
        <taxon>Gardenieae complex</taxon>
        <taxon>Bertiereae - Coffeeae clade</taxon>
        <taxon>Coffeeae</taxon>
        <taxon>Coffea</taxon>
    </lineage>
</organism>
<dbReference type="GO" id="GO:0030544">
    <property type="term" value="F:Hsp70 protein binding"/>
    <property type="evidence" value="ECO:0007669"/>
    <property type="project" value="TreeGrafter"/>
</dbReference>
<dbReference type="Pfam" id="PF00085">
    <property type="entry name" value="Thioredoxin"/>
    <property type="match status" value="1"/>
</dbReference>
<keyword evidence="5" id="KW-0249">Electron transport</keyword>
<evidence type="ECO:0000256" key="1">
    <source>
        <dbReference type="ARBA" id="ARBA00008987"/>
    </source>
</evidence>
<keyword evidence="6" id="KW-1015">Disulfide bond</keyword>
<name>A0A6P6XJ85_COFAR</name>
<evidence type="ECO:0000259" key="11">
    <source>
        <dbReference type="PROSITE" id="PS51352"/>
    </source>
</evidence>
<dbReference type="Gene3D" id="1.25.40.10">
    <property type="entry name" value="Tetratricopeptide repeat domain"/>
    <property type="match status" value="1"/>
</dbReference>
<keyword evidence="3" id="KW-0677">Repeat</keyword>
<proteinExistence type="inferred from homology"/>
<dbReference type="FunFam" id="3.40.30.10:FF:000240">
    <property type="entry name" value="TPR repeat-containing thioredoxin TDX"/>
    <property type="match status" value="1"/>
</dbReference>
<evidence type="ECO:0000313" key="12">
    <source>
        <dbReference type="Proteomes" id="UP001652660"/>
    </source>
</evidence>
<protein>
    <recommendedName>
        <fullName evidence="8">TPR repeat-containing thioredoxin TDX</fullName>
    </recommendedName>
    <alternativeName>
        <fullName evidence="9">Tetratricoredoxin</fullName>
    </alternativeName>
</protein>
<dbReference type="InterPro" id="IPR011990">
    <property type="entry name" value="TPR-like_helical_dom_sf"/>
</dbReference>
<dbReference type="GO" id="GO:0006950">
    <property type="term" value="P:response to stress"/>
    <property type="evidence" value="ECO:0007669"/>
    <property type="project" value="UniProtKB-ARBA"/>
</dbReference>